<organism evidence="10 11">
    <name type="scientific">Galemys pyrenaicus</name>
    <name type="common">Iberian desman</name>
    <name type="synonym">Pyrenean desman</name>
    <dbReference type="NCBI Taxonomy" id="202257"/>
    <lineage>
        <taxon>Eukaryota</taxon>
        <taxon>Metazoa</taxon>
        <taxon>Chordata</taxon>
        <taxon>Craniata</taxon>
        <taxon>Vertebrata</taxon>
        <taxon>Euteleostomi</taxon>
        <taxon>Mammalia</taxon>
        <taxon>Eutheria</taxon>
        <taxon>Laurasiatheria</taxon>
        <taxon>Eulipotyphla</taxon>
        <taxon>Talpidae</taxon>
        <taxon>Galemys</taxon>
    </lineage>
</organism>
<feature type="compositionally biased region" description="Pro residues" evidence="7">
    <location>
        <begin position="56"/>
        <end position="70"/>
    </location>
</feature>
<evidence type="ECO:0000256" key="4">
    <source>
        <dbReference type="ARBA" id="ARBA00073470"/>
    </source>
</evidence>
<evidence type="ECO:0000259" key="9">
    <source>
        <dbReference type="PROSITE" id="PS51783"/>
    </source>
</evidence>
<dbReference type="Pfam" id="PF00400">
    <property type="entry name" value="WD40"/>
    <property type="match status" value="5"/>
</dbReference>
<dbReference type="CDD" id="cd06071">
    <property type="entry name" value="Beach"/>
    <property type="match status" value="1"/>
</dbReference>
<dbReference type="OrthoDB" id="26681at2759"/>
<dbReference type="FunFam" id="1.10.1540.10:FF:000001">
    <property type="entry name" value="neurobeachin isoform X1"/>
    <property type="match status" value="1"/>
</dbReference>
<dbReference type="PROSITE" id="PS50294">
    <property type="entry name" value="WD_REPEATS_REGION"/>
    <property type="match status" value="3"/>
</dbReference>
<dbReference type="InterPro" id="IPR000409">
    <property type="entry name" value="BEACH_dom"/>
</dbReference>
<evidence type="ECO:0000256" key="5">
    <source>
        <dbReference type="ARBA" id="ARBA00080940"/>
    </source>
</evidence>
<dbReference type="PROSITE" id="PS50082">
    <property type="entry name" value="WD_REPEATS_2"/>
    <property type="match status" value="4"/>
</dbReference>
<feature type="repeat" description="WD" evidence="6">
    <location>
        <begin position="1052"/>
        <end position="1087"/>
    </location>
</feature>
<dbReference type="SUPFAM" id="SSF50978">
    <property type="entry name" value="WD40 repeat-like"/>
    <property type="match status" value="1"/>
</dbReference>
<feature type="repeat" description="WD" evidence="6">
    <location>
        <begin position="880"/>
        <end position="910"/>
    </location>
</feature>
<evidence type="ECO:0000313" key="11">
    <source>
        <dbReference type="Proteomes" id="UP000700334"/>
    </source>
</evidence>
<dbReference type="Pfam" id="PF25400">
    <property type="entry name" value="PH_FAN"/>
    <property type="match status" value="1"/>
</dbReference>
<proteinExistence type="predicted"/>
<evidence type="ECO:0000313" key="10">
    <source>
        <dbReference type="EMBL" id="KAG8513905.1"/>
    </source>
</evidence>
<feature type="repeat" description="WD" evidence="6">
    <location>
        <begin position="929"/>
        <end position="970"/>
    </location>
</feature>
<name>A0A8J6DN65_GALPY</name>
<dbReference type="Gene3D" id="2.130.10.10">
    <property type="entry name" value="YVTN repeat-like/Quinoprotein amine dehydrogenase"/>
    <property type="match status" value="3"/>
</dbReference>
<dbReference type="Gene3D" id="1.10.1540.10">
    <property type="entry name" value="BEACH domain"/>
    <property type="match status" value="1"/>
</dbReference>
<dbReference type="PANTHER" id="PTHR13743">
    <property type="entry name" value="BEIGE/BEACH-RELATED"/>
    <property type="match status" value="1"/>
</dbReference>
<dbReference type="Proteomes" id="UP000700334">
    <property type="component" value="Unassembled WGS sequence"/>
</dbReference>
<feature type="domain" description="BEACH-type PH" evidence="9">
    <location>
        <begin position="363"/>
        <end position="460"/>
    </location>
</feature>
<sequence length="1087" mass="120048">CCGEATRTPRALGRSIAGSAAERRRWGSQAGNALSSPPPRPRLLQTSPRAAAGPEPCAPRPPAPCPPPHGVYPEEAAGAAAAALLQGEVSAQSAGWRGGPGSKAGGPVGDWEWGPGGRPEGGSRRSGACREPGSGRAGACAEPGIRVRGQGPGRGRRAPGTRAEARTHSRSRGGAQPAGEPRGGSPGRGRAGPGTDPSGERRARIAGAPRGTRAPAFSGGARRVGCKFSLLLLNLEEYYFEQHTANHVQHRGSQDERKIRGSLKICSKSVIFEPDAISQPIIKIPLRDCIKIGKHGEDGANKHFAKEKSGGISLIFSQGKMEYVFELDVSGKVEDVVETLLQITAILQSRLARTSFDKNRFQSVSEKLHMECKAEMVTPLVTNPGHVCITDTNLYFQPLNGYPKPVVQITLQDVRRIYKRRHGLMPLGLEVYCTEDDLCSDIYLKFYETQDRDDLYYYIATYLEHHVAERTAESYTLQWQRGHLSNRQYLLHLNNLADRSCNDLSQYPVFPWVISDYSNLSNPGTFRDLSKPVGALNKERLERLLTRYQEMPEPKFMYGSHYSSPGYVLFYLVRIAPEYMLCLQNGRFDNADRMFNSIAETWKNCLDGATDFKELTPEFYGDDVSFLVNSLKLDLGKRQGGQMVDDVELPPWAQSPEDFLQKSKDALESSYVSEHLHQWIDLIFGYKQRGGDAVGAHNVFHPLTYEGSVNLNSIEEPDEKVAMLTQILEFGQTPKQLFVTPHPQRITPKFKSVSQTSSYNTSIADSPGEESFEDLTEESKTLAWNNITKLQLHEHYKIHKEAVTGIAVSCNGSSVFTTSQDSTLKMFSKESKMLQRSISFSNMALSSCLLLPGDATVISSSWDNNVYFYSIAFGRRQDTLMGHDDAVSKICWHDNRLYSASWDSTVKVWSGVLAEMPGTKKHQFDLLAELEHDVSVDTINLNAASTLLVSGTKEGTVNIWDLTTATILHQITCHSGTVYDTAFSPDSRHVLSTGEDGCLNVIDVQTGMLISSMTSDEPQRCFVWDGNSVLSGSQSGELFVWDLLGGKISERIQGHTGAVTCIWMNEQCSSIITGGEDRQIMFWKLQY</sequence>
<dbReference type="PANTHER" id="PTHR13743:SF123">
    <property type="entry name" value="PROTEIN FAN"/>
    <property type="match status" value="1"/>
</dbReference>
<dbReference type="Gene3D" id="2.30.29.30">
    <property type="entry name" value="Pleckstrin-homology domain (PH domain)/Phosphotyrosine-binding domain (PTB)"/>
    <property type="match status" value="1"/>
</dbReference>
<feature type="non-terminal residue" evidence="10">
    <location>
        <position position="1087"/>
    </location>
</feature>
<keyword evidence="2" id="KW-0677">Repeat</keyword>
<dbReference type="SMART" id="SM00320">
    <property type="entry name" value="WD40"/>
    <property type="match status" value="7"/>
</dbReference>
<dbReference type="InterPro" id="IPR004182">
    <property type="entry name" value="GRAM"/>
</dbReference>
<dbReference type="EMBL" id="JAGFMF010011756">
    <property type="protein sequence ID" value="KAG8513905.1"/>
    <property type="molecule type" value="Genomic_DNA"/>
</dbReference>
<dbReference type="FunFam" id="2.130.10.10:FF:000336">
    <property type="entry name" value="Neutral sphingomyelinase activation-associated factor"/>
    <property type="match status" value="1"/>
</dbReference>
<feature type="region of interest" description="Disordered" evidence="7">
    <location>
        <begin position="1"/>
        <end position="73"/>
    </location>
</feature>
<comment type="caution">
    <text evidence="10">The sequence shown here is derived from an EMBL/GenBank/DDBJ whole genome shotgun (WGS) entry which is preliminary data.</text>
</comment>
<protein>
    <recommendedName>
        <fullName evidence="4">Protein FAN</fullName>
    </recommendedName>
    <alternativeName>
        <fullName evidence="5">Factor associated with neutral sphingomyelinase activation</fullName>
    </alternativeName>
</protein>
<dbReference type="AlphaFoldDB" id="A0A8J6DN65"/>
<keyword evidence="11" id="KW-1185">Reference proteome</keyword>
<accession>A0A8J6DN65</accession>
<dbReference type="SMART" id="SM00568">
    <property type="entry name" value="GRAM"/>
    <property type="match status" value="1"/>
</dbReference>
<comment type="function">
    <text evidence="3">Couples the p55 TNF-receptor (TNF-R55 / TNFR1) to neutral sphingomyelinase (N-SMASE). Specifically binds to the N-smase activation domain of TNF-R55. May regulate ceramide production by N-SMASE.</text>
</comment>
<gene>
    <name evidence="10" type="ORF">J0S82_000559</name>
</gene>
<evidence type="ECO:0000256" key="6">
    <source>
        <dbReference type="PROSITE-ProRule" id="PRU00221"/>
    </source>
</evidence>
<dbReference type="SMART" id="SM01026">
    <property type="entry name" value="Beach"/>
    <property type="match status" value="1"/>
</dbReference>
<dbReference type="Pfam" id="PF02893">
    <property type="entry name" value="GRAM"/>
    <property type="match status" value="1"/>
</dbReference>
<feature type="repeat" description="WD" evidence="6">
    <location>
        <begin position="971"/>
        <end position="1012"/>
    </location>
</feature>
<dbReference type="InterPro" id="IPR036322">
    <property type="entry name" value="WD40_repeat_dom_sf"/>
</dbReference>
<evidence type="ECO:0000256" key="2">
    <source>
        <dbReference type="ARBA" id="ARBA00022737"/>
    </source>
</evidence>
<dbReference type="CDD" id="cd00200">
    <property type="entry name" value="WD40"/>
    <property type="match status" value="1"/>
</dbReference>
<dbReference type="PROSITE" id="PS50197">
    <property type="entry name" value="BEACH"/>
    <property type="match status" value="1"/>
</dbReference>
<dbReference type="FunFam" id="2.130.10.10:FF:002193">
    <property type="entry name" value="Neutral sphingomyelinase activation-associated factor"/>
    <property type="match status" value="1"/>
</dbReference>
<evidence type="ECO:0000256" key="3">
    <source>
        <dbReference type="ARBA" id="ARBA00055125"/>
    </source>
</evidence>
<feature type="compositionally biased region" description="Gly residues" evidence="7">
    <location>
        <begin position="181"/>
        <end position="192"/>
    </location>
</feature>
<feature type="region of interest" description="Disordered" evidence="7">
    <location>
        <begin position="89"/>
        <end position="219"/>
    </location>
</feature>
<dbReference type="FunFam" id="2.30.29.30:FF:000367">
    <property type="entry name" value="Neutral sphingomyelinase activation associated factor"/>
    <property type="match status" value="1"/>
</dbReference>
<feature type="compositionally biased region" description="Low complexity" evidence="7">
    <location>
        <begin position="42"/>
        <end position="55"/>
    </location>
</feature>
<feature type="domain" description="BEACH" evidence="8">
    <location>
        <begin position="464"/>
        <end position="745"/>
    </location>
</feature>
<dbReference type="InterPro" id="IPR023362">
    <property type="entry name" value="PH-BEACH_dom"/>
</dbReference>
<reference evidence="10" key="1">
    <citation type="journal article" date="2021" name="Evol. Appl.">
        <title>The genome of the Pyrenean desman and the effects of bottlenecks and inbreeding on the genomic landscape of an endangered species.</title>
        <authorList>
            <person name="Escoda L."/>
            <person name="Castresana J."/>
        </authorList>
    </citation>
    <scope>NUCLEOTIDE SEQUENCE</scope>
    <source>
        <strain evidence="10">IBE-C5619</strain>
    </source>
</reference>
<dbReference type="PROSITE" id="PS51783">
    <property type="entry name" value="PH_BEACH"/>
    <property type="match status" value="1"/>
</dbReference>
<dbReference type="Pfam" id="PF02138">
    <property type="entry name" value="Beach"/>
    <property type="match status" value="1"/>
</dbReference>
<dbReference type="InterPro" id="IPR011993">
    <property type="entry name" value="PH-like_dom_sf"/>
</dbReference>
<feature type="compositionally biased region" description="Gly residues" evidence="7">
    <location>
        <begin position="96"/>
        <end position="120"/>
    </location>
</feature>
<dbReference type="GO" id="GO:0007165">
    <property type="term" value="P:signal transduction"/>
    <property type="evidence" value="ECO:0007669"/>
    <property type="project" value="UniProtKB-ARBA"/>
</dbReference>
<dbReference type="SUPFAM" id="SSF81837">
    <property type="entry name" value="BEACH domain"/>
    <property type="match status" value="1"/>
</dbReference>
<dbReference type="SUPFAM" id="SSF50729">
    <property type="entry name" value="PH domain-like"/>
    <property type="match status" value="1"/>
</dbReference>
<evidence type="ECO:0000256" key="7">
    <source>
        <dbReference type="SAM" id="MobiDB-lite"/>
    </source>
</evidence>
<dbReference type="CDD" id="cd01201">
    <property type="entry name" value="PH_BEACH"/>
    <property type="match status" value="1"/>
</dbReference>
<dbReference type="InterPro" id="IPR036372">
    <property type="entry name" value="BEACH_dom_sf"/>
</dbReference>
<keyword evidence="1 6" id="KW-0853">WD repeat</keyword>
<dbReference type="InterPro" id="IPR050865">
    <property type="entry name" value="BEACH_Domain"/>
</dbReference>
<dbReference type="InterPro" id="IPR015943">
    <property type="entry name" value="WD40/YVTN_repeat-like_dom_sf"/>
</dbReference>
<evidence type="ECO:0000256" key="1">
    <source>
        <dbReference type="ARBA" id="ARBA00022574"/>
    </source>
</evidence>
<evidence type="ECO:0000259" key="8">
    <source>
        <dbReference type="PROSITE" id="PS50197"/>
    </source>
</evidence>
<dbReference type="InterPro" id="IPR001680">
    <property type="entry name" value="WD40_rpt"/>
</dbReference>
<dbReference type="InterPro" id="IPR057496">
    <property type="entry name" value="FAN-like_PH"/>
</dbReference>